<accession>A0A2S4RWG0</accession>
<gene>
    <name evidence="1" type="ORF">C3430_15810</name>
</gene>
<organism evidence="1 2">
    <name type="scientific">Citrobacter amalonaticus</name>
    <dbReference type="NCBI Taxonomy" id="35703"/>
    <lineage>
        <taxon>Bacteria</taxon>
        <taxon>Pseudomonadati</taxon>
        <taxon>Pseudomonadota</taxon>
        <taxon>Gammaproteobacteria</taxon>
        <taxon>Enterobacterales</taxon>
        <taxon>Enterobacteriaceae</taxon>
        <taxon>Citrobacter</taxon>
    </lineage>
</organism>
<evidence type="ECO:0000313" key="2">
    <source>
        <dbReference type="Proteomes" id="UP000237003"/>
    </source>
</evidence>
<proteinExistence type="predicted"/>
<name>A0A2S4RWG0_CITAM</name>
<dbReference type="EMBL" id="PQLX01000005">
    <property type="protein sequence ID" value="POU64637.1"/>
    <property type="molecule type" value="Genomic_DNA"/>
</dbReference>
<reference evidence="1 2" key="1">
    <citation type="submission" date="2018-01" db="EMBL/GenBank/DDBJ databases">
        <title>Complete genome sequences of 14 Citrobacter spp. isolated from plant in Canada.</title>
        <authorList>
            <person name="Bhandare S.G."/>
            <person name="Colavecchio A."/>
            <person name="Jeukens J."/>
            <person name="Emond-Rheault J.-G."/>
            <person name="Freschi L."/>
            <person name="Hamel J."/>
            <person name="Kukavica-Ibrulj I."/>
            <person name="Levesque R."/>
            <person name="Goodridge L."/>
        </authorList>
    </citation>
    <scope>NUCLEOTIDE SEQUENCE [LARGE SCALE GENOMIC DNA]</scope>
    <source>
        <strain evidence="1 2">S1285</strain>
    </source>
</reference>
<evidence type="ECO:0000313" key="1">
    <source>
        <dbReference type="EMBL" id="POU64637.1"/>
    </source>
</evidence>
<dbReference type="AlphaFoldDB" id="A0A2S4RWG0"/>
<protein>
    <submittedName>
        <fullName evidence="1">Uncharacterized protein</fullName>
    </submittedName>
</protein>
<comment type="caution">
    <text evidence="1">The sequence shown here is derived from an EMBL/GenBank/DDBJ whole genome shotgun (WGS) entry which is preliminary data.</text>
</comment>
<dbReference type="OrthoDB" id="6628450at2"/>
<dbReference type="Proteomes" id="UP000237003">
    <property type="component" value="Unassembled WGS sequence"/>
</dbReference>
<dbReference type="RefSeq" id="WP_103777273.1">
    <property type="nucleotide sequence ID" value="NZ_PQLX01000005.1"/>
</dbReference>
<sequence length="90" mass="10655">MKLKKSVFIEGNIISSRRPGEANQPFCIHRVRFSNDKYAIVREASGVCFKPGDMIQRNDCEWFYNHTPIRLLSFEYLNEEESGRQFLECY</sequence>